<keyword evidence="1" id="KW-0695">RNA-directed DNA polymerase</keyword>
<gene>
    <name evidence="1" type="ORF">CTI12_AA567700</name>
</gene>
<evidence type="ECO:0000313" key="1">
    <source>
        <dbReference type="EMBL" id="PWA40037.1"/>
    </source>
</evidence>
<name>A0A2U1KTH8_ARTAN</name>
<keyword evidence="2" id="KW-1185">Reference proteome</keyword>
<sequence length="181" mass="20487">MGSSSVTAGMEDFRECLYKIEVSDILMSGLQYTWNKSHGNPDGLLKKLDKVMSNVAFLDNFPNANAQFLPFVVSDHSPAVLNIPGFSGFKTKPFKFANFLATKPEFFPNVKKVWDSHIPGYSMFSVVSKLKMLKKPLRKMKYAHGDLAANTLKCKELLYEDYIPGIEDEDYGHKCEMEVEI</sequence>
<dbReference type="GO" id="GO:0003964">
    <property type="term" value="F:RNA-directed DNA polymerase activity"/>
    <property type="evidence" value="ECO:0007669"/>
    <property type="project" value="UniProtKB-KW"/>
</dbReference>
<dbReference type="EMBL" id="PKPP01014120">
    <property type="protein sequence ID" value="PWA40037.1"/>
    <property type="molecule type" value="Genomic_DNA"/>
</dbReference>
<accession>A0A2U1KTH8</accession>
<comment type="caution">
    <text evidence="1">The sequence shown here is derived from an EMBL/GenBank/DDBJ whole genome shotgun (WGS) entry which is preliminary data.</text>
</comment>
<dbReference type="Proteomes" id="UP000245207">
    <property type="component" value="Unassembled WGS sequence"/>
</dbReference>
<dbReference type="OrthoDB" id="1932741at2759"/>
<dbReference type="AlphaFoldDB" id="A0A2U1KTH8"/>
<evidence type="ECO:0000313" key="2">
    <source>
        <dbReference type="Proteomes" id="UP000245207"/>
    </source>
</evidence>
<dbReference type="PANTHER" id="PTHR33710">
    <property type="entry name" value="BNAC02G09200D PROTEIN"/>
    <property type="match status" value="1"/>
</dbReference>
<keyword evidence="1" id="KW-0808">Transferase</keyword>
<protein>
    <submittedName>
        <fullName evidence="1">RNA-directed DNA polymerase, eukaryota, Reverse transcriptase zinc-binding domain protein</fullName>
    </submittedName>
</protein>
<dbReference type="STRING" id="35608.A0A2U1KTH8"/>
<organism evidence="1 2">
    <name type="scientific">Artemisia annua</name>
    <name type="common">Sweet wormwood</name>
    <dbReference type="NCBI Taxonomy" id="35608"/>
    <lineage>
        <taxon>Eukaryota</taxon>
        <taxon>Viridiplantae</taxon>
        <taxon>Streptophyta</taxon>
        <taxon>Embryophyta</taxon>
        <taxon>Tracheophyta</taxon>
        <taxon>Spermatophyta</taxon>
        <taxon>Magnoliopsida</taxon>
        <taxon>eudicotyledons</taxon>
        <taxon>Gunneridae</taxon>
        <taxon>Pentapetalae</taxon>
        <taxon>asterids</taxon>
        <taxon>campanulids</taxon>
        <taxon>Asterales</taxon>
        <taxon>Asteraceae</taxon>
        <taxon>Asteroideae</taxon>
        <taxon>Anthemideae</taxon>
        <taxon>Artemisiinae</taxon>
        <taxon>Artemisia</taxon>
    </lineage>
</organism>
<reference evidence="1 2" key="1">
    <citation type="journal article" date="2018" name="Mol. Plant">
        <title>The genome of Artemisia annua provides insight into the evolution of Asteraceae family and artemisinin biosynthesis.</title>
        <authorList>
            <person name="Shen Q."/>
            <person name="Zhang L."/>
            <person name="Liao Z."/>
            <person name="Wang S."/>
            <person name="Yan T."/>
            <person name="Shi P."/>
            <person name="Liu M."/>
            <person name="Fu X."/>
            <person name="Pan Q."/>
            <person name="Wang Y."/>
            <person name="Lv Z."/>
            <person name="Lu X."/>
            <person name="Zhang F."/>
            <person name="Jiang W."/>
            <person name="Ma Y."/>
            <person name="Chen M."/>
            <person name="Hao X."/>
            <person name="Li L."/>
            <person name="Tang Y."/>
            <person name="Lv G."/>
            <person name="Zhou Y."/>
            <person name="Sun X."/>
            <person name="Brodelius P.E."/>
            <person name="Rose J.K.C."/>
            <person name="Tang K."/>
        </authorList>
    </citation>
    <scope>NUCLEOTIDE SEQUENCE [LARGE SCALE GENOMIC DNA]</scope>
    <source>
        <strain evidence="2">cv. Huhao1</strain>
        <tissue evidence="1">Leaf</tissue>
    </source>
</reference>
<keyword evidence="1" id="KW-0548">Nucleotidyltransferase</keyword>
<dbReference type="PANTHER" id="PTHR33710:SF77">
    <property type="entry name" value="DNASE I-LIKE SUPERFAMILY PROTEIN"/>
    <property type="match status" value="1"/>
</dbReference>
<proteinExistence type="predicted"/>